<dbReference type="PROSITE" id="PS50102">
    <property type="entry name" value="RRM"/>
    <property type="match status" value="2"/>
</dbReference>
<keyword evidence="6" id="KW-1185">Reference proteome</keyword>
<accession>A0A183FJB0</accession>
<keyword evidence="3" id="KW-1133">Transmembrane helix</keyword>
<dbReference type="InterPro" id="IPR035979">
    <property type="entry name" value="RBD_domain_sf"/>
</dbReference>
<evidence type="ECO:0000256" key="2">
    <source>
        <dbReference type="PROSITE-ProRule" id="PRU00176"/>
    </source>
</evidence>
<feature type="domain" description="RRM" evidence="4">
    <location>
        <begin position="17"/>
        <end position="99"/>
    </location>
</feature>
<dbReference type="Gene3D" id="3.30.70.330">
    <property type="match status" value="2"/>
</dbReference>
<dbReference type="Pfam" id="PF00076">
    <property type="entry name" value="RRM_1"/>
    <property type="match status" value="1"/>
</dbReference>
<protein>
    <submittedName>
        <fullName evidence="7">RRM domain-containing protein</fullName>
    </submittedName>
</protein>
<evidence type="ECO:0000256" key="3">
    <source>
        <dbReference type="SAM" id="Phobius"/>
    </source>
</evidence>
<evidence type="ECO:0000259" key="4">
    <source>
        <dbReference type="PROSITE" id="PS50102"/>
    </source>
</evidence>
<evidence type="ECO:0000313" key="7">
    <source>
        <dbReference type="WBParaSite" id="HPBE_0000708401-mRNA-1"/>
    </source>
</evidence>
<gene>
    <name evidence="5" type="ORF">HPBE_LOCUS7085</name>
</gene>
<sequence length="350" mass="38447">MSVATLLKPAEHAEHRDRLFIGEIRRDWEPKRVESFLRGILPEATTIDAYAEGSPLVRNRGFAFVSFADANTAVRARERLLRSPVKMGGRNLTVDWARAEHTVPAEVMKTIANLFVRNIAPGTSEQALKQLFGGDEAGVARVKIQRTYGFVRFHKRSQAEAAKEKCNGAVLNGNRLEVSWARPPPPGRVARNTPPLGKHRLLSMPPHLIQPPFAAHSFEGFPLLQVDAPLFQPPVIDVPLLTPANTPVANTPAGPSLPFLYVPPPPQHPMVVSSVPEQSLLIKAFADRIRSLGYGDIRVTTSAVVINNLIFFVTTILVGYIRLDGPLAPSKTEAEQNAIVFASNYLNLSM</sequence>
<dbReference type="InterPro" id="IPR000504">
    <property type="entry name" value="RRM_dom"/>
</dbReference>
<keyword evidence="1 2" id="KW-0694">RNA-binding</keyword>
<dbReference type="AlphaFoldDB" id="A0A183FJB0"/>
<dbReference type="SMART" id="SM00360">
    <property type="entry name" value="RRM"/>
    <property type="match status" value="2"/>
</dbReference>
<accession>A0A3P7YE44</accession>
<keyword evidence="3" id="KW-0472">Membrane</keyword>
<name>A0A183FJB0_HELPZ</name>
<dbReference type="EMBL" id="UZAH01025811">
    <property type="protein sequence ID" value="VDO70897.1"/>
    <property type="molecule type" value="Genomic_DNA"/>
</dbReference>
<dbReference type="InterPro" id="IPR012677">
    <property type="entry name" value="Nucleotide-bd_a/b_plait_sf"/>
</dbReference>
<dbReference type="SUPFAM" id="SSF54928">
    <property type="entry name" value="RNA-binding domain, RBD"/>
    <property type="match status" value="2"/>
</dbReference>
<dbReference type="OrthoDB" id="3800936at2759"/>
<reference evidence="5 6" key="1">
    <citation type="submission" date="2018-11" db="EMBL/GenBank/DDBJ databases">
        <authorList>
            <consortium name="Pathogen Informatics"/>
        </authorList>
    </citation>
    <scope>NUCLEOTIDE SEQUENCE [LARGE SCALE GENOMIC DNA]</scope>
</reference>
<dbReference type="WBParaSite" id="HPBE_0000708401-mRNA-1">
    <property type="protein sequence ID" value="HPBE_0000708401-mRNA-1"/>
    <property type="gene ID" value="HPBE_0000708401"/>
</dbReference>
<organism evidence="6 7">
    <name type="scientific">Heligmosomoides polygyrus</name>
    <name type="common">Parasitic roundworm</name>
    <dbReference type="NCBI Taxonomy" id="6339"/>
    <lineage>
        <taxon>Eukaryota</taxon>
        <taxon>Metazoa</taxon>
        <taxon>Ecdysozoa</taxon>
        <taxon>Nematoda</taxon>
        <taxon>Chromadorea</taxon>
        <taxon>Rhabditida</taxon>
        <taxon>Rhabditina</taxon>
        <taxon>Rhabditomorpha</taxon>
        <taxon>Strongyloidea</taxon>
        <taxon>Heligmosomidae</taxon>
        <taxon>Heligmosomoides</taxon>
    </lineage>
</organism>
<reference evidence="7" key="2">
    <citation type="submission" date="2019-09" db="UniProtKB">
        <authorList>
            <consortium name="WormBaseParasite"/>
        </authorList>
    </citation>
    <scope>IDENTIFICATION</scope>
</reference>
<evidence type="ECO:0000313" key="6">
    <source>
        <dbReference type="Proteomes" id="UP000050761"/>
    </source>
</evidence>
<dbReference type="Proteomes" id="UP000050761">
    <property type="component" value="Unassembled WGS sequence"/>
</dbReference>
<dbReference type="GO" id="GO:0003723">
    <property type="term" value="F:RNA binding"/>
    <property type="evidence" value="ECO:0007669"/>
    <property type="project" value="UniProtKB-UniRule"/>
</dbReference>
<feature type="transmembrane region" description="Helical" evidence="3">
    <location>
        <begin position="299"/>
        <end position="321"/>
    </location>
</feature>
<keyword evidence="3" id="KW-0812">Transmembrane</keyword>
<evidence type="ECO:0000256" key="1">
    <source>
        <dbReference type="ARBA" id="ARBA00022884"/>
    </source>
</evidence>
<feature type="domain" description="RRM" evidence="4">
    <location>
        <begin position="112"/>
        <end position="183"/>
    </location>
</feature>
<evidence type="ECO:0000313" key="5">
    <source>
        <dbReference type="EMBL" id="VDO70897.1"/>
    </source>
</evidence>
<dbReference type="PANTHER" id="PTHR21245">
    <property type="entry name" value="HETEROGENEOUS NUCLEAR RIBONUCLEOPROTEIN"/>
    <property type="match status" value="1"/>
</dbReference>
<proteinExistence type="predicted"/>